<sequence>MHEPNLPNLKKKRSQERSTTASNPRESRKSSMLLNNYESSYEAISKEAAESNALASSISLYKRSSEIFFCAELNRLDKDLDAYEIELNNINPLDGFDLQNINQSCEKYQQYLENIAICTKQKDTKLGNCIIRGLIGYKKAFQQITKYLKNLESKKTPAKIRCRDEITQTENSGENGRVKACRSDSPDINFLKELGDKMKNLKVTGVTNHLWDLYDSLCQMRTDVPSPVETPDLIKFDIKEENNGFEDGVENLRKEWVSSLARQKTIKQTQCAEKGCQVENKGIDSALESIAGEKELEILKLKRRCDTLLEEKKKFDDEISFKNLKIYELTGKLNEIAQLQNKVTEISIELKSEKSINSISKEKLEKSKLTINSLKKECENLKTKLIGKRNKLLRLKDEFLQRSVLWRMAEEKNKQIEESWLQVHGSKFVYSGIDANEIMKKYGLQKELDSDNEGSDATAVSNFDIKRNRNFTGSYSQRPNVNRNKGKPMGFNENSQETHDAKNSKNKYWSQDEKLEKISENEILNKKHHKKSQFENRGSSLSNSSEEHDYEDKDGIFMHQSLRFDISNKKLENAEKALVVTLNKEQKNLFKKFKNLLQSQYPHFAQYTENLKSTITDKLETLESASHSKDIKKFSKHKNKLKETNFPKGDLNQTLSTLPKSFLNDSFDKEKNDEIPNSLASIFKNKAEYQALSPYTKRLLEQCMEGHDYKKCGAECEHLKRAMAIKAKYNGRIYHLRTASLDFDYL</sequence>
<organism evidence="3 4">
    <name type="scientific">Blepharisma stoltei</name>
    <dbReference type="NCBI Taxonomy" id="1481888"/>
    <lineage>
        <taxon>Eukaryota</taxon>
        <taxon>Sar</taxon>
        <taxon>Alveolata</taxon>
        <taxon>Ciliophora</taxon>
        <taxon>Postciliodesmatophora</taxon>
        <taxon>Heterotrichea</taxon>
        <taxon>Heterotrichida</taxon>
        <taxon>Blepharismidae</taxon>
        <taxon>Blepharisma</taxon>
    </lineage>
</organism>
<accession>A0AAU9K8W8</accession>
<gene>
    <name evidence="3" type="ORF">BSTOLATCC_MIC62496</name>
</gene>
<name>A0AAU9K8W8_9CILI</name>
<keyword evidence="1" id="KW-0175">Coiled coil</keyword>
<comment type="caution">
    <text evidence="3">The sequence shown here is derived from an EMBL/GenBank/DDBJ whole genome shotgun (WGS) entry which is preliminary data.</text>
</comment>
<protein>
    <submittedName>
        <fullName evidence="3">Uncharacterized protein</fullName>
    </submittedName>
</protein>
<reference evidence="3" key="1">
    <citation type="submission" date="2021-09" db="EMBL/GenBank/DDBJ databases">
        <authorList>
            <consortium name="AG Swart"/>
            <person name="Singh M."/>
            <person name="Singh A."/>
            <person name="Seah K."/>
            <person name="Emmerich C."/>
        </authorList>
    </citation>
    <scope>NUCLEOTIDE SEQUENCE</scope>
    <source>
        <strain evidence="3">ATCC30299</strain>
    </source>
</reference>
<feature type="coiled-coil region" evidence="1">
    <location>
        <begin position="291"/>
        <end position="318"/>
    </location>
</feature>
<feature type="compositionally biased region" description="Polar residues" evidence="2">
    <location>
        <begin position="470"/>
        <end position="483"/>
    </location>
</feature>
<feature type="compositionally biased region" description="Basic and acidic residues" evidence="2">
    <location>
        <begin position="510"/>
        <end position="525"/>
    </location>
</feature>
<feature type="compositionally biased region" description="Polar residues" evidence="2">
    <location>
        <begin position="535"/>
        <end position="544"/>
    </location>
</feature>
<evidence type="ECO:0000256" key="2">
    <source>
        <dbReference type="SAM" id="MobiDB-lite"/>
    </source>
</evidence>
<proteinExistence type="predicted"/>
<evidence type="ECO:0000256" key="1">
    <source>
        <dbReference type="SAM" id="Coils"/>
    </source>
</evidence>
<evidence type="ECO:0000313" key="3">
    <source>
        <dbReference type="EMBL" id="CAG9334912.1"/>
    </source>
</evidence>
<dbReference type="Proteomes" id="UP001162131">
    <property type="component" value="Unassembled WGS sequence"/>
</dbReference>
<dbReference type="EMBL" id="CAJZBQ010000060">
    <property type="protein sequence ID" value="CAG9334912.1"/>
    <property type="molecule type" value="Genomic_DNA"/>
</dbReference>
<feature type="region of interest" description="Disordered" evidence="2">
    <location>
        <begin position="470"/>
        <end position="548"/>
    </location>
</feature>
<keyword evidence="4" id="KW-1185">Reference proteome</keyword>
<dbReference type="AlphaFoldDB" id="A0AAU9K8W8"/>
<feature type="compositionally biased region" description="Polar residues" evidence="2">
    <location>
        <begin position="17"/>
        <end position="32"/>
    </location>
</feature>
<evidence type="ECO:0000313" key="4">
    <source>
        <dbReference type="Proteomes" id="UP001162131"/>
    </source>
</evidence>
<feature type="region of interest" description="Disordered" evidence="2">
    <location>
        <begin position="1"/>
        <end position="32"/>
    </location>
</feature>
<feature type="coiled-coil region" evidence="1">
    <location>
        <begin position="364"/>
        <end position="398"/>
    </location>
</feature>